<reference evidence="2" key="1">
    <citation type="submission" date="2023-03" db="EMBL/GenBank/DDBJ databases">
        <authorList>
            <person name="Steffen K."/>
            <person name="Cardenas P."/>
        </authorList>
    </citation>
    <scope>NUCLEOTIDE SEQUENCE</scope>
</reference>
<dbReference type="Proteomes" id="UP001174909">
    <property type="component" value="Unassembled WGS sequence"/>
</dbReference>
<dbReference type="InterPro" id="IPR055429">
    <property type="entry name" value="TRAPPC13_M"/>
</dbReference>
<dbReference type="EMBL" id="CASHTH010001423">
    <property type="protein sequence ID" value="CAI8015128.1"/>
    <property type="molecule type" value="Genomic_DNA"/>
</dbReference>
<evidence type="ECO:0000313" key="3">
    <source>
        <dbReference type="Proteomes" id="UP001174909"/>
    </source>
</evidence>
<feature type="non-terminal residue" evidence="2">
    <location>
        <position position="1"/>
    </location>
</feature>
<accession>A0AA35WBD4</accession>
<sequence>FLDTVTFDPSAVFRAQDLNTIRTNNSEVSVFGKDNRLPPRNICQHLYKLTPLGPLQTSRGVSLCTGGADGELLGMRTERKLVRM</sequence>
<protein>
    <recommendedName>
        <fullName evidence="1">Trafficking protein particle complex subunit 13 middle domain-containing protein</fullName>
    </recommendedName>
</protein>
<comment type="caution">
    <text evidence="2">The sequence shown here is derived from an EMBL/GenBank/DDBJ whole genome shotgun (WGS) entry which is preliminary data.</text>
</comment>
<organism evidence="2 3">
    <name type="scientific">Geodia barretti</name>
    <name type="common">Barrett's horny sponge</name>
    <dbReference type="NCBI Taxonomy" id="519541"/>
    <lineage>
        <taxon>Eukaryota</taxon>
        <taxon>Metazoa</taxon>
        <taxon>Porifera</taxon>
        <taxon>Demospongiae</taxon>
        <taxon>Heteroscleromorpha</taxon>
        <taxon>Tetractinellida</taxon>
        <taxon>Astrophorina</taxon>
        <taxon>Geodiidae</taxon>
        <taxon>Geodia</taxon>
    </lineage>
</organism>
<feature type="domain" description="Trafficking protein particle complex subunit 13 middle" evidence="1">
    <location>
        <begin position="1"/>
        <end position="56"/>
    </location>
</feature>
<evidence type="ECO:0000259" key="1">
    <source>
        <dbReference type="Pfam" id="PF23647"/>
    </source>
</evidence>
<name>A0AA35WBD4_GEOBA</name>
<evidence type="ECO:0000313" key="2">
    <source>
        <dbReference type="EMBL" id="CAI8015128.1"/>
    </source>
</evidence>
<dbReference type="AlphaFoldDB" id="A0AA35WBD4"/>
<proteinExistence type="predicted"/>
<dbReference type="Pfam" id="PF23647">
    <property type="entry name" value="TRAPPC13_M"/>
    <property type="match status" value="1"/>
</dbReference>
<keyword evidence="3" id="KW-1185">Reference proteome</keyword>
<gene>
    <name evidence="2" type="ORF">GBAR_LOCUS9420</name>
</gene>